<dbReference type="PROSITE" id="PS00211">
    <property type="entry name" value="ABC_TRANSPORTER_1"/>
    <property type="match status" value="1"/>
</dbReference>
<comment type="caution">
    <text evidence="12">The sequence shown here is derived from an EMBL/GenBank/DDBJ whole genome shotgun (WGS) entry which is preliminary data.</text>
</comment>
<evidence type="ECO:0000256" key="2">
    <source>
        <dbReference type="ARBA" id="ARBA00022448"/>
    </source>
</evidence>
<evidence type="ECO:0000313" key="12">
    <source>
        <dbReference type="EMBL" id="MBM9620764.1"/>
    </source>
</evidence>
<organism evidence="12 13">
    <name type="scientific">Streptomyces zhihengii</name>
    <dbReference type="NCBI Taxonomy" id="1818004"/>
    <lineage>
        <taxon>Bacteria</taxon>
        <taxon>Bacillati</taxon>
        <taxon>Actinomycetota</taxon>
        <taxon>Actinomycetes</taxon>
        <taxon>Kitasatosporales</taxon>
        <taxon>Streptomycetaceae</taxon>
        <taxon>Streptomyces</taxon>
    </lineage>
</organism>
<dbReference type="SUPFAM" id="SSF52540">
    <property type="entry name" value="P-loop containing nucleoside triphosphate hydrolases"/>
    <property type="match status" value="1"/>
</dbReference>
<evidence type="ECO:0000313" key="13">
    <source>
        <dbReference type="Proteomes" id="UP000664109"/>
    </source>
</evidence>
<dbReference type="Proteomes" id="UP000664109">
    <property type="component" value="Unassembled WGS sequence"/>
</dbReference>
<feature type="compositionally biased region" description="Pro residues" evidence="10">
    <location>
        <begin position="1"/>
        <end position="10"/>
    </location>
</feature>
<evidence type="ECO:0000259" key="11">
    <source>
        <dbReference type="PROSITE" id="PS50893"/>
    </source>
</evidence>
<evidence type="ECO:0000256" key="8">
    <source>
        <dbReference type="ARBA" id="ARBA00023251"/>
    </source>
</evidence>
<reference evidence="12 13" key="1">
    <citation type="journal article" date="2016" name="Arch. Microbiol.">
        <title>Streptomyces zhihengii sp. nov., isolated from rhizospheric soil of Psammosilene tunicoides.</title>
        <authorList>
            <person name="Huang M.J."/>
            <person name="Fei J.J."/>
            <person name="Salam N."/>
            <person name="Kim C.J."/>
            <person name="Hozzein W.N."/>
            <person name="Xiao M."/>
            <person name="Huang H.Q."/>
            <person name="Li W.J."/>
        </authorList>
    </citation>
    <scope>NUCLEOTIDE SEQUENCE [LARGE SCALE GENOMIC DNA]</scope>
    <source>
        <strain evidence="12 13">YIM T102</strain>
    </source>
</reference>
<dbReference type="InterPro" id="IPR003439">
    <property type="entry name" value="ABC_transporter-like_ATP-bd"/>
</dbReference>
<sequence length="349" mass="36907">MTSSRQPPPAARTESTEPAAVEAEGLRKSYGTVRVLDGIGLRVERGTVFALLGPNGAGKTTTVRVLATLTTADAGTARVAGHDVVAERSLVRRAISLTGQYAAVDEKQTGEENLRMMGRLCGLSRPGARRRAAELLERFGLDHAGGRLVHTYSGGMRRRLDLAASLVGGPRVVFLDEPTTGLDPRSRRELWQVVRELTAGGTTVLLTTQYLEEADRLADRVALLDAGRIVAEGTAAELKAEVGGHRLDVVFADTAAYLRHASRTAVLRSPGTLTVGLPTDGSAAQVRALLDEIDPRRTDVARFALQTTTLDDVFLSLTGGGSRTGDGPTTAPPPGTDARPAHPTETAHA</sequence>
<feature type="domain" description="ABC transporter" evidence="11">
    <location>
        <begin position="21"/>
        <end position="251"/>
    </location>
</feature>
<dbReference type="Pfam" id="PF13732">
    <property type="entry name" value="DrrA1-3_C"/>
    <property type="match status" value="1"/>
</dbReference>
<keyword evidence="13" id="KW-1185">Reference proteome</keyword>
<dbReference type="InterPro" id="IPR005894">
    <property type="entry name" value="DrrA"/>
</dbReference>
<evidence type="ECO:0000256" key="6">
    <source>
        <dbReference type="ARBA" id="ARBA00022967"/>
    </source>
</evidence>
<dbReference type="RefSeq" id="WP_205374710.1">
    <property type="nucleotide sequence ID" value="NZ_JAFEJA010000001.1"/>
</dbReference>
<accession>A0ABS2UTG6</accession>
<keyword evidence="7" id="KW-0472">Membrane</keyword>
<dbReference type="InterPro" id="IPR050763">
    <property type="entry name" value="ABC_transporter_ATP-binding"/>
</dbReference>
<dbReference type="PANTHER" id="PTHR42711">
    <property type="entry name" value="ABC TRANSPORTER ATP-BINDING PROTEIN"/>
    <property type="match status" value="1"/>
</dbReference>
<dbReference type="InterPro" id="IPR017871">
    <property type="entry name" value="ABC_transporter-like_CS"/>
</dbReference>
<gene>
    <name evidence="12" type="ORF">JE024_18900</name>
</gene>
<protein>
    <submittedName>
        <fullName evidence="12">ATP-binding cassette domain-containing protein</fullName>
    </submittedName>
</protein>
<keyword evidence="6" id="KW-1278">Translocase</keyword>
<evidence type="ECO:0000256" key="5">
    <source>
        <dbReference type="ARBA" id="ARBA00022840"/>
    </source>
</evidence>
<evidence type="ECO:0000256" key="3">
    <source>
        <dbReference type="ARBA" id="ARBA00022475"/>
    </source>
</evidence>
<name>A0ABS2UTG6_9ACTN</name>
<keyword evidence="3" id="KW-1003">Cell membrane</keyword>
<evidence type="ECO:0000256" key="9">
    <source>
        <dbReference type="ARBA" id="ARBA00049985"/>
    </source>
</evidence>
<comment type="subcellular location">
    <subcellularLocation>
        <location evidence="1">Cell membrane</location>
        <topology evidence="1">Peripheral membrane protein</topology>
        <orientation evidence="1">Cytoplasmic side</orientation>
    </subcellularLocation>
</comment>
<dbReference type="InterPro" id="IPR027417">
    <property type="entry name" value="P-loop_NTPase"/>
</dbReference>
<dbReference type="InterPro" id="IPR025302">
    <property type="entry name" value="DrrA1/2-like_C"/>
</dbReference>
<evidence type="ECO:0000256" key="10">
    <source>
        <dbReference type="SAM" id="MobiDB-lite"/>
    </source>
</evidence>
<dbReference type="EMBL" id="JAFEJA010000001">
    <property type="protein sequence ID" value="MBM9620764.1"/>
    <property type="molecule type" value="Genomic_DNA"/>
</dbReference>
<dbReference type="SMART" id="SM00382">
    <property type="entry name" value="AAA"/>
    <property type="match status" value="1"/>
</dbReference>
<dbReference type="Gene3D" id="3.40.50.300">
    <property type="entry name" value="P-loop containing nucleotide triphosphate hydrolases"/>
    <property type="match status" value="1"/>
</dbReference>
<evidence type="ECO:0000256" key="1">
    <source>
        <dbReference type="ARBA" id="ARBA00004413"/>
    </source>
</evidence>
<dbReference type="InterPro" id="IPR003593">
    <property type="entry name" value="AAA+_ATPase"/>
</dbReference>
<evidence type="ECO:0000256" key="7">
    <source>
        <dbReference type="ARBA" id="ARBA00023136"/>
    </source>
</evidence>
<keyword evidence="5 12" id="KW-0067">ATP-binding</keyword>
<dbReference type="PROSITE" id="PS50893">
    <property type="entry name" value="ABC_TRANSPORTER_2"/>
    <property type="match status" value="1"/>
</dbReference>
<dbReference type="GO" id="GO:0005524">
    <property type="term" value="F:ATP binding"/>
    <property type="evidence" value="ECO:0007669"/>
    <property type="project" value="UniProtKB-KW"/>
</dbReference>
<dbReference type="NCBIfam" id="TIGR01188">
    <property type="entry name" value="drrA"/>
    <property type="match status" value="1"/>
</dbReference>
<feature type="region of interest" description="Disordered" evidence="10">
    <location>
        <begin position="317"/>
        <end position="349"/>
    </location>
</feature>
<evidence type="ECO:0000256" key="4">
    <source>
        <dbReference type="ARBA" id="ARBA00022741"/>
    </source>
</evidence>
<feature type="compositionally biased region" description="Basic and acidic residues" evidence="10">
    <location>
        <begin position="339"/>
        <end position="349"/>
    </location>
</feature>
<keyword evidence="2" id="KW-0813">Transport</keyword>
<feature type="region of interest" description="Disordered" evidence="10">
    <location>
        <begin position="1"/>
        <end position="21"/>
    </location>
</feature>
<dbReference type="Pfam" id="PF00005">
    <property type="entry name" value="ABC_tran"/>
    <property type="match status" value="1"/>
</dbReference>
<keyword evidence="4" id="KW-0547">Nucleotide-binding</keyword>
<keyword evidence="8" id="KW-0046">Antibiotic resistance</keyword>
<dbReference type="PANTHER" id="PTHR42711:SF19">
    <property type="entry name" value="DOXORUBICIN RESISTANCE ATP-BINDING PROTEIN DRRA"/>
    <property type="match status" value="1"/>
</dbReference>
<proteinExistence type="inferred from homology"/>
<comment type="similarity">
    <text evidence="9">Belongs to the ABC transporter superfamily. Drug exporter-1 (DrugE1) (TC 3.A.1.105) family.</text>
</comment>